<accession>A0A9X1NYG0</accession>
<reference evidence="2" key="1">
    <citation type="submission" date="2022-01" db="EMBL/GenBank/DDBJ databases">
        <title>Jiella avicenniae sp. nov., a novel endophytic bacterium isolated from bark of Avicennia marina.</title>
        <authorList>
            <person name="Tuo L."/>
        </authorList>
    </citation>
    <scope>NUCLEOTIDE SEQUENCE</scope>
    <source>
        <strain evidence="2">CBK1P-4</strain>
    </source>
</reference>
<dbReference type="InterPro" id="IPR003497">
    <property type="entry name" value="BRO_N_domain"/>
</dbReference>
<feature type="domain" description="Bro-N" evidence="1">
    <location>
        <begin position="1"/>
        <end position="104"/>
    </location>
</feature>
<keyword evidence="3" id="KW-1185">Reference proteome</keyword>
<name>A0A9X1NYG0_9HYPH</name>
<dbReference type="EMBL" id="JAJUWU010000001">
    <property type="protein sequence ID" value="MCE7026434.1"/>
    <property type="molecule type" value="Genomic_DNA"/>
</dbReference>
<proteinExistence type="predicted"/>
<dbReference type="PANTHER" id="PTHR36180">
    <property type="entry name" value="DNA-BINDING PROTEIN-RELATED-RELATED"/>
    <property type="match status" value="1"/>
</dbReference>
<gene>
    <name evidence="2" type="ORF">LZD57_00390</name>
</gene>
<evidence type="ECO:0000259" key="1">
    <source>
        <dbReference type="PROSITE" id="PS51750"/>
    </source>
</evidence>
<evidence type="ECO:0000313" key="2">
    <source>
        <dbReference type="EMBL" id="MCE7026434.1"/>
    </source>
</evidence>
<dbReference type="PROSITE" id="PS51750">
    <property type="entry name" value="BRO_N"/>
    <property type="match status" value="1"/>
</dbReference>
<dbReference type="Proteomes" id="UP001139035">
    <property type="component" value="Unassembled WGS sequence"/>
</dbReference>
<dbReference type="RefSeq" id="WP_233717138.1">
    <property type="nucleotide sequence ID" value="NZ_JAJUWU010000001.1"/>
</dbReference>
<comment type="caution">
    <text evidence="2">The sequence shown here is derived from an EMBL/GenBank/DDBJ whole genome shotgun (WGS) entry which is preliminary data.</text>
</comment>
<dbReference type="AlphaFoldDB" id="A0A9X1NYG0"/>
<sequence length="275" mass="29970">MSGLANFAFEEHLVRVVERDGEPWFAGKDVCRCLEIEKHHQALDSLDGDERGTCTVGTPSGHQTMVVISEPGVYRLVFRSRKPAAERFKRWLAHEVIPAIRRTGRYETTPAAIVDTEAPLMAKVAAVRLALRLFGRDNARALWHRLELPAMDAPASDAEAGARNAAACLDHLLAARIEDGLTIRAAIGAGVPERDALFSAGLGIVGPRTREEGFQLFVPNQHPALSRHFSGTPWADGRWNAALAGGRFAWTRRTMRIPGGSKRGIGIDLAAIAET</sequence>
<protein>
    <recommendedName>
        <fullName evidence="1">Bro-N domain-containing protein</fullName>
    </recommendedName>
</protein>
<evidence type="ECO:0000313" key="3">
    <source>
        <dbReference type="Proteomes" id="UP001139035"/>
    </source>
</evidence>
<dbReference type="PANTHER" id="PTHR36180:SF2">
    <property type="entry name" value="BRO FAMILY PROTEIN"/>
    <property type="match status" value="1"/>
</dbReference>
<organism evidence="2 3">
    <name type="scientific">Jiella avicenniae</name>
    <dbReference type="NCBI Taxonomy" id="2907202"/>
    <lineage>
        <taxon>Bacteria</taxon>
        <taxon>Pseudomonadati</taxon>
        <taxon>Pseudomonadota</taxon>
        <taxon>Alphaproteobacteria</taxon>
        <taxon>Hyphomicrobiales</taxon>
        <taxon>Aurantimonadaceae</taxon>
        <taxon>Jiella</taxon>
    </lineage>
</organism>
<dbReference type="SMART" id="SM01040">
    <property type="entry name" value="Bro-N"/>
    <property type="match status" value="1"/>
</dbReference>
<dbReference type="Pfam" id="PF02498">
    <property type="entry name" value="Bro-N"/>
    <property type="match status" value="1"/>
</dbReference>